<feature type="transmembrane region" description="Helical" evidence="2">
    <location>
        <begin position="12"/>
        <end position="30"/>
    </location>
</feature>
<dbReference type="STRING" id="90241.B0682_07630"/>
<feature type="compositionally biased region" description="Polar residues" evidence="1">
    <location>
        <begin position="211"/>
        <end position="232"/>
    </location>
</feature>
<keyword evidence="4" id="KW-1185">Reference proteome</keyword>
<feature type="transmembrane region" description="Helical" evidence="2">
    <location>
        <begin position="134"/>
        <end position="153"/>
    </location>
</feature>
<dbReference type="EMBL" id="MUYT01000009">
    <property type="protein sequence ID" value="OOS20249.1"/>
    <property type="molecule type" value="Genomic_DNA"/>
</dbReference>
<feature type="region of interest" description="Disordered" evidence="1">
    <location>
        <begin position="187"/>
        <end position="238"/>
    </location>
</feature>
<dbReference type="OrthoDB" id="6653564at2"/>
<feature type="compositionally biased region" description="Basic and acidic residues" evidence="1">
    <location>
        <begin position="198"/>
        <end position="209"/>
    </location>
</feature>
<dbReference type="Proteomes" id="UP000191094">
    <property type="component" value="Unassembled WGS sequence"/>
</dbReference>
<evidence type="ECO:0000256" key="2">
    <source>
        <dbReference type="SAM" id="Phobius"/>
    </source>
</evidence>
<feature type="region of interest" description="Disordered" evidence="1">
    <location>
        <begin position="253"/>
        <end position="309"/>
    </location>
</feature>
<reference evidence="3 4" key="1">
    <citation type="submission" date="2017-02" db="EMBL/GenBank/DDBJ databases">
        <title>Draft genome sequence of Moraxella lincolnii CCUG 9405T type strain.</title>
        <authorList>
            <person name="Salva-Serra F."/>
            <person name="Engstrom-Jakobsson H."/>
            <person name="Thorell K."/>
            <person name="Jaen-Luchoro D."/>
            <person name="Gonzales-Siles L."/>
            <person name="Karlsson R."/>
            <person name="Yazdan S."/>
            <person name="Boulund F."/>
            <person name="Johnning A."/>
            <person name="Engstrand L."/>
            <person name="Kristiansson E."/>
            <person name="Moore E."/>
        </authorList>
    </citation>
    <scope>NUCLEOTIDE SEQUENCE [LARGE SCALE GENOMIC DNA]</scope>
    <source>
        <strain evidence="3 4">CCUG 9405</strain>
    </source>
</reference>
<evidence type="ECO:0000313" key="4">
    <source>
        <dbReference type="Proteomes" id="UP000191094"/>
    </source>
</evidence>
<name>A0A1T0CD92_9GAMM</name>
<organism evidence="3 4">
    <name type="scientific">Lwoffella lincolnii</name>
    <dbReference type="NCBI Taxonomy" id="90241"/>
    <lineage>
        <taxon>Bacteria</taxon>
        <taxon>Pseudomonadati</taxon>
        <taxon>Pseudomonadota</taxon>
        <taxon>Gammaproteobacteria</taxon>
        <taxon>Moraxellales</taxon>
        <taxon>Moraxellaceae</taxon>
        <taxon>Lwoffella</taxon>
    </lineage>
</organism>
<keyword evidence="2" id="KW-1133">Transmembrane helix</keyword>
<protein>
    <recommendedName>
        <fullName evidence="5">Histidine kinase BarA N-terminal domain-containing protein</fullName>
    </recommendedName>
</protein>
<sequence length="509" mass="57488">MTYTAPRQGLFAIIILISFILHSVLMVFSLEQQLNANREHKAKQLISELAETTGVALYQDDRVSLSVIADHLGNDIDVTRLTLLDNAGNILVQTGNAPLQAGTTHHKPVLLQNNKVGDVELTIKRTSKGEMVKTLWPFELGALIVHLLIWLLYGHIARPTKGQLQRLSRDIHDYYVLHYDMANNDMANNQQHGGVHFSYDDRHDRHDDTPNTDNNTASLSVDESSQPATSQPDHGHVYDDVSSQVSRFLKRGQFKPNTQKDTDQNSPPTDNPVANKAQPSSWQDSTKHQTHQQNLVNPNGAKQTRHIPTNTDTPIVVAFMFADEHRLLSKLSPQIAQPYLTLCNDLLQTASLELLRQPSFQGVQLQSLEHFAINHPARITLNVKQGFDNANSKLAQASVMLAMLCMMLNKIIFDRHRELKRFALPINATIAHTEQSDGIVHLLKGRFQEHQTYVLLPTQELTQIQQRIQLTQLNNPKSVYERECRRIIGADDDTINRLTSLRNDIMLTV</sequence>
<gene>
    <name evidence="3" type="ORF">B0682_07630</name>
</gene>
<evidence type="ECO:0008006" key="5">
    <source>
        <dbReference type="Google" id="ProtNLM"/>
    </source>
</evidence>
<dbReference type="RefSeq" id="WP_078307922.1">
    <property type="nucleotide sequence ID" value="NZ_CP147511.1"/>
</dbReference>
<feature type="compositionally biased region" description="Polar residues" evidence="1">
    <location>
        <begin position="291"/>
        <end position="309"/>
    </location>
</feature>
<evidence type="ECO:0000256" key="1">
    <source>
        <dbReference type="SAM" id="MobiDB-lite"/>
    </source>
</evidence>
<dbReference type="AlphaFoldDB" id="A0A1T0CD92"/>
<accession>A0A1T0CD92</accession>
<comment type="caution">
    <text evidence="3">The sequence shown here is derived from an EMBL/GenBank/DDBJ whole genome shotgun (WGS) entry which is preliminary data.</text>
</comment>
<keyword evidence="2" id="KW-0472">Membrane</keyword>
<proteinExistence type="predicted"/>
<keyword evidence="2" id="KW-0812">Transmembrane</keyword>
<evidence type="ECO:0000313" key="3">
    <source>
        <dbReference type="EMBL" id="OOS20249.1"/>
    </source>
</evidence>